<evidence type="ECO:0000256" key="1">
    <source>
        <dbReference type="SAM" id="SignalP"/>
    </source>
</evidence>
<sequence>MKRHAAPLYLVLLIPALTLTACTPKSSLERHTRHYVYASDDRSDPNFYTNKADTTRMMEPFFRQFWNMGAKDRSAGISAEAARQRVKEFHTEKFLKSLQGTTTFAGRKYASNDVPSPKKLRLLADTISAVYMDGYEGRK</sequence>
<keyword evidence="1" id="KW-0732">Signal</keyword>
<gene>
    <name evidence="2" type="ORF">AIF45_23860</name>
</gene>
<protein>
    <submittedName>
        <fullName evidence="2">Entry exclusion protein 2</fullName>
    </submittedName>
</protein>
<dbReference type="EMBL" id="RSKH01000031">
    <property type="protein sequence ID" value="MII82015.1"/>
    <property type="molecule type" value="Genomic_DNA"/>
</dbReference>
<dbReference type="NCBIfam" id="NF033828">
    <property type="entry name" value="entry_exc2_fam"/>
    <property type="match status" value="1"/>
</dbReference>
<dbReference type="AlphaFoldDB" id="A0A6C8YJ88"/>
<organism evidence="2">
    <name type="scientific">Salmonella enterica subsp. salamae</name>
    <dbReference type="NCBI Taxonomy" id="59202"/>
    <lineage>
        <taxon>Bacteria</taxon>
        <taxon>Pseudomonadati</taxon>
        <taxon>Pseudomonadota</taxon>
        <taxon>Gammaproteobacteria</taxon>
        <taxon>Enterobacterales</taxon>
        <taxon>Enterobacteriaceae</taxon>
        <taxon>Salmonella</taxon>
    </lineage>
</organism>
<proteinExistence type="predicted"/>
<evidence type="ECO:0000313" key="2">
    <source>
        <dbReference type="EMBL" id="MII82015.1"/>
    </source>
</evidence>
<name>A0A6C8YJ88_SALER</name>
<feature type="chain" id="PRO_5025557019" evidence="1">
    <location>
        <begin position="22"/>
        <end position="139"/>
    </location>
</feature>
<reference evidence="2" key="1">
    <citation type="submission" date="2018-08" db="EMBL/GenBank/DDBJ databases">
        <authorList>
            <consortium name="GenomeTrakr network: Whole genome sequencing for foodborne pathogen traceback"/>
        </authorList>
    </citation>
    <scope>NUCLEOTIDE SEQUENCE [LARGE SCALE GENOMIC DNA]</scope>
    <source>
        <strain evidence="2">FDA00003943</strain>
    </source>
</reference>
<dbReference type="PROSITE" id="PS51257">
    <property type="entry name" value="PROKAR_LIPOPROTEIN"/>
    <property type="match status" value="1"/>
</dbReference>
<accession>A0A6C8YJ88</accession>
<feature type="signal peptide" evidence="1">
    <location>
        <begin position="1"/>
        <end position="21"/>
    </location>
</feature>
<dbReference type="Proteomes" id="UP000885342">
    <property type="component" value="Unassembled WGS sequence"/>
</dbReference>
<comment type="caution">
    <text evidence="2">The sequence shown here is derived from an EMBL/GenBank/DDBJ whole genome shotgun (WGS) entry which is preliminary data.</text>
</comment>